<dbReference type="AlphaFoldDB" id="A0A5P1F973"/>
<gene>
    <name evidence="1" type="ORF">A4U43_C03F11550</name>
</gene>
<dbReference type="Proteomes" id="UP000243459">
    <property type="component" value="Chromosome 3"/>
</dbReference>
<sequence>MASKAFYLLHFLSPPPSMLGLISAFGLGGIGKSTEKSLFIGAKGVMLLGLSDGIFDEQREDYPQPPGEMVHHNLKTLKITGCKGCGEALRRMKFLLQSVVALNKFMVDISKDVKPWTVEDIQAISQAP</sequence>
<accession>A0A5P1F973</accession>
<keyword evidence="2" id="KW-1185">Reference proteome</keyword>
<evidence type="ECO:0000313" key="2">
    <source>
        <dbReference type="Proteomes" id="UP000243459"/>
    </source>
</evidence>
<evidence type="ECO:0000313" key="1">
    <source>
        <dbReference type="EMBL" id="ONK74928.1"/>
    </source>
</evidence>
<dbReference type="Gramene" id="ONK74928">
    <property type="protein sequence ID" value="ONK74928"/>
    <property type="gene ID" value="A4U43_C03F11550"/>
</dbReference>
<name>A0A5P1F973_ASPOF</name>
<protein>
    <submittedName>
        <fullName evidence="1">Uncharacterized protein</fullName>
    </submittedName>
</protein>
<proteinExistence type="predicted"/>
<reference evidence="2" key="1">
    <citation type="journal article" date="2017" name="Nat. Commun.">
        <title>The asparagus genome sheds light on the origin and evolution of a young Y chromosome.</title>
        <authorList>
            <person name="Harkess A."/>
            <person name="Zhou J."/>
            <person name="Xu C."/>
            <person name="Bowers J.E."/>
            <person name="Van der Hulst R."/>
            <person name="Ayyampalayam S."/>
            <person name="Mercati F."/>
            <person name="Riccardi P."/>
            <person name="McKain M.R."/>
            <person name="Kakrana A."/>
            <person name="Tang H."/>
            <person name="Ray J."/>
            <person name="Groenendijk J."/>
            <person name="Arikit S."/>
            <person name="Mathioni S.M."/>
            <person name="Nakano M."/>
            <person name="Shan H."/>
            <person name="Telgmann-Rauber A."/>
            <person name="Kanno A."/>
            <person name="Yue Z."/>
            <person name="Chen H."/>
            <person name="Li W."/>
            <person name="Chen Y."/>
            <person name="Xu X."/>
            <person name="Zhang Y."/>
            <person name="Luo S."/>
            <person name="Chen H."/>
            <person name="Gao J."/>
            <person name="Mao Z."/>
            <person name="Pires J.C."/>
            <person name="Luo M."/>
            <person name="Kudrna D."/>
            <person name="Wing R.A."/>
            <person name="Meyers B.C."/>
            <person name="Yi K."/>
            <person name="Kong H."/>
            <person name="Lavrijsen P."/>
            <person name="Sunseri F."/>
            <person name="Falavigna A."/>
            <person name="Ye Y."/>
            <person name="Leebens-Mack J.H."/>
            <person name="Chen G."/>
        </authorList>
    </citation>
    <scope>NUCLEOTIDE SEQUENCE [LARGE SCALE GENOMIC DNA]</scope>
    <source>
        <strain evidence="2">cv. DH0086</strain>
    </source>
</reference>
<organism evidence="1 2">
    <name type="scientific">Asparagus officinalis</name>
    <name type="common">Garden asparagus</name>
    <dbReference type="NCBI Taxonomy" id="4686"/>
    <lineage>
        <taxon>Eukaryota</taxon>
        <taxon>Viridiplantae</taxon>
        <taxon>Streptophyta</taxon>
        <taxon>Embryophyta</taxon>
        <taxon>Tracheophyta</taxon>
        <taxon>Spermatophyta</taxon>
        <taxon>Magnoliopsida</taxon>
        <taxon>Liliopsida</taxon>
        <taxon>Asparagales</taxon>
        <taxon>Asparagaceae</taxon>
        <taxon>Asparagoideae</taxon>
        <taxon>Asparagus</taxon>
    </lineage>
</organism>
<dbReference type="EMBL" id="CM007383">
    <property type="protein sequence ID" value="ONK74928.1"/>
    <property type="molecule type" value="Genomic_DNA"/>
</dbReference>